<dbReference type="InterPro" id="IPR050615">
    <property type="entry name" value="ATP-dep_DNA_Helicase"/>
</dbReference>
<keyword evidence="8" id="KW-0238">DNA-binding</keyword>
<dbReference type="OrthoDB" id="10262986at2759"/>
<dbReference type="Pfam" id="PF16203">
    <property type="entry name" value="ERCC3_RAD25_C"/>
    <property type="match status" value="1"/>
</dbReference>
<feature type="domain" description="Helicase C-terminal" evidence="18">
    <location>
        <begin position="259"/>
        <end position="414"/>
    </location>
</feature>
<dbReference type="InterPro" id="IPR027417">
    <property type="entry name" value="P-loop_NTPase"/>
</dbReference>
<proteinExistence type="inferred from homology"/>
<dbReference type="InterPro" id="IPR001650">
    <property type="entry name" value="Helicase_C-like"/>
</dbReference>
<dbReference type="InterPro" id="IPR006935">
    <property type="entry name" value="Helicase/UvrB_N"/>
</dbReference>
<dbReference type="GO" id="GO:0003677">
    <property type="term" value="F:DNA binding"/>
    <property type="evidence" value="ECO:0007669"/>
    <property type="project" value="UniProtKB-KW"/>
</dbReference>
<dbReference type="Gene3D" id="3.40.50.300">
    <property type="entry name" value="P-loop containing nucleotide triphosphate hydrolases"/>
    <property type="match status" value="2"/>
</dbReference>
<dbReference type="InterPro" id="IPR032438">
    <property type="entry name" value="ERCC3_RAD25_C"/>
</dbReference>
<dbReference type="GO" id="GO:0006289">
    <property type="term" value="P:nucleotide-excision repair"/>
    <property type="evidence" value="ECO:0007669"/>
    <property type="project" value="InterPro"/>
</dbReference>
<dbReference type="SMART" id="SM00490">
    <property type="entry name" value="HELICc"/>
    <property type="match status" value="1"/>
</dbReference>
<keyword evidence="4" id="KW-0227">DNA damage</keyword>
<reference evidence="19" key="1">
    <citation type="submission" date="2020-06" db="EMBL/GenBank/DDBJ databases">
        <title>Draft genome of Bugula neritina, a colonial animal packing powerful symbionts and potential medicines.</title>
        <authorList>
            <person name="Rayko M."/>
        </authorList>
    </citation>
    <scope>NUCLEOTIDE SEQUENCE [LARGE SCALE GENOMIC DNA]</scope>
    <source>
        <strain evidence="19">Kwan_BN1</strain>
    </source>
</reference>
<evidence type="ECO:0000256" key="14">
    <source>
        <dbReference type="ARBA" id="ARBA00044799"/>
    </source>
</evidence>
<dbReference type="CDD" id="cd18789">
    <property type="entry name" value="SF2_C_XPB"/>
    <property type="match status" value="1"/>
</dbReference>
<protein>
    <recommendedName>
        <fullName evidence="14">General transcription and DNA repair factor IIH helicase/translocase subunit XPB</fullName>
        <ecNumber evidence="13">5.6.2.4</ecNumber>
    </recommendedName>
    <alternativeName>
        <fullName evidence="15">DNA 3'-5' helicase/translocase XPB</fullName>
    </alternativeName>
</protein>
<keyword evidence="9" id="KW-0234">DNA repair</keyword>
<sequence length="495" mass="56964">MDKEDDEAVDLNTVSFEVIQDQIEVLQKRCIELEYPLLAEYDFRNDTTNPDLNIDLKPSTMLRPYQEKSLQKMFGNGRARSGVIVLPCGAGKTLTGVTAACTVRKRCLVLCTSGVAVEQWRSQFKMWSTADDSMICRFTSDAKDKPMGCSICISTYSMLGHTTKRSWEAEKVMEWLQTQEWGLMLLDEVHTIPAKMFRRVLTIVHSHSNWLELEKKGYIAKVQCAEVWCPMTAKFYREYLNVRPSKRMLFYVMNPNKCRACEFLIKYHEQRNDKIIVFSDNVFALKSYAIRLNKPYLYGPTSQGERLQILQNFVHNPKVNTIFVSKVADNSFDLPEANVLIQISSHGGSRRQEAQRLGRILRAKKGSVAEEYNAFFYTLVSKDTLECQYSQKRQRFLVNQGYSYKVVTQMAGMDESELAYSTMAEQDQLLQKILAANDTDNEAEDDRGDTKAALSMKVTRKEGNMSSVSGADDRVYMEYSRPQKVHPLFKRFRRV</sequence>
<comment type="catalytic activity">
    <reaction evidence="16">
        <text>ATP + H2O = ADP + phosphate + H(+)</text>
        <dbReference type="Rhea" id="RHEA:13065"/>
        <dbReference type="ChEBI" id="CHEBI:15377"/>
        <dbReference type="ChEBI" id="CHEBI:15378"/>
        <dbReference type="ChEBI" id="CHEBI:30616"/>
        <dbReference type="ChEBI" id="CHEBI:43474"/>
        <dbReference type="ChEBI" id="CHEBI:456216"/>
        <dbReference type="EC" id="5.6.2.4"/>
    </reaction>
</comment>
<dbReference type="SMART" id="SM00487">
    <property type="entry name" value="DEXDc"/>
    <property type="match status" value="1"/>
</dbReference>
<comment type="caution">
    <text evidence="19">The sequence shown here is derived from an EMBL/GenBank/DDBJ whole genome shotgun (WGS) entry which is preliminary data.</text>
</comment>
<evidence type="ECO:0000256" key="2">
    <source>
        <dbReference type="ARBA" id="ARBA00006637"/>
    </source>
</evidence>
<dbReference type="NCBIfam" id="TIGR00603">
    <property type="entry name" value="rad25"/>
    <property type="match status" value="2"/>
</dbReference>
<feature type="domain" description="Helicase ATP-binding" evidence="17">
    <location>
        <begin position="73"/>
        <end position="201"/>
    </location>
</feature>
<dbReference type="PROSITE" id="PS51194">
    <property type="entry name" value="HELICASE_CTER"/>
    <property type="match status" value="1"/>
</dbReference>
<evidence type="ECO:0000256" key="15">
    <source>
        <dbReference type="ARBA" id="ARBA00044810"/>
    </source>
</evidence>
<dbReference type="AlphaFoldDB" id="A0A7J7KK50"/>
<dbReference type="GO" id="GO:0005675">
    <property type="term" value="C:transcription factor TFIIH holo complex"/>
    <property type="evidence" value="ECO:0007669"/>
    <property type="project" value="TreeGrafter"/>
</dbReference>
<dbReference type="PRINTS" id="PR00851">
    <property type="entry name" value="XRODRMPGMNTB"/>
</dbReference>
<evidence type="ECO:0000256" key="10">
    <source>
        <dbReference type="ARBA" id="ARBA00023235"/>
    </source>
</evidence>
<dbReference type="GO" id="GO:0006367">
    <property type="term" value="P:transcription initiation at RNA polymerase II promoter"/>
    <property type="evidence" value="ECO:0007669"/>
    <property type="project" value="InterPro"/>
</dbReference>
<dbReference type="GO" id="GO:0016787">
    <property type="term" value="F:hydrolase activity"/>
    <property type="evidence" value="ECO:0007669"/>
    <property type="project" value="UniProtKB-KW"/>
</dbReference>
<gene>
    <name evidence="19" type="ORF">EB796_002608</name>
</gene>
<dbReference type="Pfam" id="PF04851">
    <property type="entry name" value="ResIII"/>
    <property type="match status" value="1"/>
</dbReference>
<evidence type="ECO:0000256" key="5">
    <source>
        <dbReference type="ARBA" id="ARBA00022801"/>
    </source>
</evidence>
<evidence type="ECO:0000256" key="3">
    <source>
        <dbReference type="ARBA" id="ARBA00022741"/>
    </source>
</evidence>
<comment type="subcellular location">
    <subcellularLocation>
        <location evidence="1">Nucleus</location>
    </subcellularLocation>
</comment>
<evidence type="ECO:0000256" key="9">
    <source>
        <dbReference type="ARBA" id="ARBA00023204"/>
    </source>
</evidence>
<dbReference type="PANTHER" id="PTHR11274:SF0">
    <property type="entry name" value="GENERAL TRANSCRIPTION AND DNA REPAIR FACTOR IIH HELICASE SUBUNIT XPB"/>
    <property type="match status" value="1"/>
</dbReference>
<evidence type="ECO:0000256" key="8">
    <source>
        <dbReference type="ARBA" id="ARBA00023125"/>
    </source>
</evidence>
<evidence type="ECO:0000256" key="13">
    <source>
        <dbReference type="ARBA" id="ARBA00034808"/>
    </source>
</evidence>
<dbReference type="PANTHER" id="PTHR11274">
    <property type="entry name" value="RAD25/XP-B DNA REPAIR HELICASE"/>
    <property type="match status" value="1"/>
</dbReference>
<name>A0A7J7KK50_BUGNE</name>
<keyword evidence="6" id="KW-0347">Helicase</keyword>
<comment type="catalytic activity">
    <reaction evidence="12">
        <text>Couples ATP hydrolysis with the unwinding of duplex DNA by translocating in the 3'-5' direction.</text>
        <dbReference type="EC" id="5.6.2.4"/>
    </reaction>
</comment>
<evidence type="ECO:0000256" key="11">
    <source>
        <dbReference type="ARBA" id="ARBA00023242"/>
    </source>
</evidence>
<evidence type="ECO:0000256" key="6">
    <source>
        <dbReference type="ARBA" id="ARBA00022806"/>
    </source>
</evidence>
<organism evidence="19 20">
    <name type="scientific">Bugula neritina</name>
    <name type="common">Brown bryozoan</name>
    <name type="synonym">Sertularia neritina</name>
    <dbReference type="NCBI Taxonomy" id="10212"/>
    <lineage>
        <taxon>Eukaryota</taxon>
        <taxon>Metazoa</taxon>
        <taxon>Spiralia</taxon>
        <taxon>Lophotrochozoa</taxon>
        <taxon>Bryozoa</taxon>
        <taxon>Gymnolaemata</taxon>
        <taxon>Cheilostomatida</taxon>
        <taxon>Flustrina</taxon>
        <taxon>Buguloidea</taxon>
        <taxon>Bugulidae</taxon>
        <taxon>Bugula</taxon>
    </lineage>
</organism>
<dbReference type="InterPro" id="IPR014001">
    <property type="entry name" value="Helicase_ATP-bd"/>
</dbReference>
<dbReference type="Proteomes" id="UP000593567">
    <property type="component" value="Unassembled WGS sequence"/>
</dbReference>
<dbReference type="PROSITE" id="PS51192">
    <property type="entry name" value="HELICASE_ATP_BIND_1"/>
    <property type="match status" value="1"/>
</dbReference>
<dbReference type="InterPro" id="IPR001161">
    <property type="entry name" value="XPB/Ssl2"/>
</dbReference>
<dbReference type="SUPFAM" id="SSF52540">
    <property type="entry name" value="P-loop containing nucleoside triphosphate hydrolases"/>
    <property type="match status" value="2"/>
</dbReference>
<dbReference type="GO" id="GO:0000112">
    <property type="term" value="C:nucleotide-excision repair factor 3 complex"/>
    <property type="evidence" value="ECO:0007669"/>
    <property type="project" value="TreeGrafter"/>
</dbReference>
<evidence type="ECO:0000259" key="17">
    <source>
        <dbReference type="PROSITE" id="PS51192"/>
    </source>
</evidence>
<dbReference type="GO" id="GO:0043138">
    <property type="term" value="F:3'-5' DNA helicase activity"/>
    <property type="evidence" value="ECO:0007669"/>
    <property type="project" value="UniProtKB-EC"/>
</dbReference>
<keyword evidence="7" id="KW-0067">ATP-binding</keyword>
<evidence type="ECO:0000313" key="20">
    <source>
        <dbReference type="Proteomes" id="UP000593567"/>
    </source>
</evidence>
<dbReference type="EC" id="5.6.2.4" evidence="13"/>
<comment type="similarity">
    <text evidence="2">Belongs to the helicase family. RAD25/XPB subfamily.</text>
</comment>
<dbReference type="GO" id="GO:0097550">
    <property type="term" value="C:transcription preinitiation complex"/>
    <property type="evidence" value="ECO:0007669"/>
    <property type="project" value="TreeGrafter"/>
</dbReference>
<dbReference type="FunFam" id="3.40.50.300:FF:000117">
    <property type="entry name" value="Putative DNA repair helicase rad25"/>
    <property type="match status" value="1"/>
</dbReference>
<evidence type="ECO:0000256" key="1">
    <source>
        <dbReference type="ARBA" id="ARBA00004123"/>
    </source>
</evidence>
<dbReference type="CDD" id="cd18029">
    <property type="entry name" value="DEXHc_XPB"/>
    <property type="match status" value="1"/>
</dbReference>
<keyword evidence="20" id="KW-1185">Reference proteome</keyword>
<dbReference type="EMBL" id="VXIV02000308">
    <property type="protein sequence ID" value="KAF6039062.1"/>
    <property type="molecule type" value="Genomic_DNA"/>
</dbReference>
<dbReference type="GO" id="GO:0005524">
    <property type="term" value="F:ATP binding"/>
    <property type="evidence" value="ECO:0007669"/>
    <property type="project" value="UniProtKB-KW"/>
</dbReference>
<accession>A0A7J7KK50</accession>
<evidence type="ECO:0000256" key="7">
    <source>
        <dbReference type="ARBA" id="ARBA00022840"/>
    </source>
</evidence>
<evidence type="ECO:0000256" key="4">
    <source>
        <dbReference type="ARBA" id="ARBA00022763"/>
    </source>
</evidence>
<keyword evidence="10" id="KW-0413">Isomerase</keyword>
<keyword evidence="5" id="KW-0378">Hydrolase</keyword>
<dbReference type="FunFam" id="3.40.50.300:FF:000077">
    <property type="entry name" value="Probable DNA repair helicase RAD25"/>
    <property type="match status" value="1"/>
</dbReference>
<evidence type="ECO:0000313" key="19">
    <source>
        <dbReference type="EMBL" id="KAF6039062.1"/>
    </source>
</evidence>
<keyword evidence="11" id="KW-0539">Nucleus</keyword>
<evidence type="ECO:0000256" key="12">
    <source>
        <dbReference type="ARBA" id="ARBA00034617"/>
    </source>
</evidence>
<keyword evidence="3" id="KW-0547">Nucleotide-binding</keyword>
<evidence type="ECO:0000256" key="16">
    <source>
        <dbReference type="ARBA" id="ARBA00048988"/>
    </source>
</evidence>
<evidence type="ECO:0000259" key="18">
    <source>
        <dbReference type="PROSITE" id="PS51194"/>
    </source>
</evidence>